<comment type="subcellular location">
    <subcellularLocation>
        <location evidence="2 9">Membrane</location>
        <topology evidence="2 9">Multi-pass membrane protein</topology>
    </subcellularLocation>
</comment>
<evidence type="ECO:0000256" key="3">
    <source>
        <dbReference type="ARBA" id="ARBA00022448"/>
    </source>
</evidence>
<feature type="transmembrane region" description="Helical" evidence="9">
    <location>
        <begin position="66"/>
        <end position="88"/>
    </location>
</feature>
<keyword evidence="3 9" id="KW-0813">Transport</keyword>
<comment type="caution">
    <text evidence="9">Lacks conserved residue(s) required for the propagation of feature annotation.</text>
</comment>
<evidence type="ECO:0000256" key="8">
    <source>
        <dbReference type="ARBA" id="ARBA00025800"/>
    </source>
</evidence>
<dbReference type="GO" id="GO:0012505">
    <property type="term" value="C:endomembrane system"/>
    <property type="evidence" value="ECO:0007669"/>
    <property type="project" value="UniProtKB-ARBA"/>
</dbReference>
<evidence type="ECO:0000256" key="4">
    <source>
        <dbReference type="ARBA" id="ARBA00022692"/>
    </source>
</evidence>
<feature type="transmembrane region" description="Helical" evidence="9">
    <location>
        <begin position="169"/>
        <end position="185"/>
    </location>
</feature>
<dbReference type="PANTHER" id="PTHR23137:SF6">
    <property type="entry name" value="VESICLE TRANSPORT PROTEIN"/>
    <property type="match status" value="1"/>
</dbReference>
<evidence type="ECO:0000256" key="5">
    <source>
        <dbReference type="ARBA" id="ARBA00022927"/>
    </source>
</evidence>
<feature type="non-terminal residue" evidence="10">
    <location>
        <position position="186"/>
    </location>
</feature>
<gene>
    <name evidence="10" type="primary">SFT2D1</name>
</gene>
<dbReference type="PANTHER" id="PTHR23137">
    <property type="entry name" value="VESICLE TRANSPORT PROTEIN-RELATED"/>
    <property type="match status" value="1"/>
</dbReference>
<feature type="transmembrane region" description="Helical" evidence="9">
    <location>
        <begin position="100"/>
        <end position="120"/>
    </location>
</feature>
<reference evidence="10" key="1">
    <citation type="journal article" date="2013" name="Genome Biol. Evol.">
        <title>Punctuated emergences of genetic and phenotypic innovations in eumetazoan, bilaterian, euteleostome, and hominidae ancestors.</title>
        <authorList>
            <person name="Wenger Y."/>
            <person name="Galliot B."/>
        </authorList>
    </citation>
    <scope>NUCLEOTIDE SEQUENCE</scope>
    <source>
        <tissue evidence="10">Whole animals</tissue>
    </source>
</reference>
<dbReference type="GO" id="GO:0015031">
    <property type="term" value="P:protein transport"/>
    <property type="evidence" value="ECO:0007669"/>
    <property type="project" value="UniProtKB-KW"/>
</dbReference>
<evidence type="ECO:0000256" key="9">
    <source>
        <dbReference type="RuleBase" id="RU363111"/>
    </source>
</evidence>
<keyword evidence="6 9" id="KW-1133">Transmembrane helix</keyword>
<evidence type="ECO:0000313" key="10">
    <source>
        <dbReference type="EMBL" id="CDG68447.1"/>
    </source>
</evidence>
<dbReference type="AlphaFoldDB" id="T2M902"/>
<keyword evidence="4 9" id="KW-0812">Transmembrane</keyword>
<feature type="transmembrane region" description="Helical" evidence="9">
    <location>
        <begin position="40"/>
        <end position="60"/>
    </location>
</feature>
<protein>
    <recommendedName>
        <fullName evidence="9">Vesicle transport protein</fullName>
    </recommendedName>
</protein>
<proteinExistence type="evidence at transcript level"/>
<sequence length="186" mass="21456">KEKVMDKIKRTISGKQDDEAGIVAEISDATTLSWSTRIKCFIGCFLFGICFSILGAFLFFKSLKLFGVFYTFGNLASLASTCFLMGPLKQLKNMFKEKRLIATIVMLGALTLTLCSAFWWNKKGLVLLFVVIQYFAMTWYCLSYIPFARDAVKKCIESLSWLRLTSSNFYFYLFFFVFILIIFIYN</sequence>
<feature type="transmembrane region" description="Helical" evidence="9">
    <location>
        <begin position="126"/>
        <end position="148"/>
    </location>
</feature>
<feature type="non-terminal residue" evidence="10">
    <location>
        <position position="1"/>
    </location>
</feature>
<organism evidence="10">
    <name type="scientific">Hydra vulgaris</name>
    <name type="common">Hydra</name>
    <name type="synonym">Hydra attenuata</name>
    <dbReference type="NCBI Taxonomy" id="6087"/>
    <lineage>
        <taxon>Eukaryota</taxon>
        <taxon>Metazoa</taxon>
        <taxon>Cnidaria</taxon>
        <taxon>Hydrozoa</taxon>
        <taxon>Hydroidolina</taxon>
        <taxon>Anthoathecata</taxon>
        <taxon>Aplanulata</taxon>
        <taxon>Hydridae</taxon>
        <taxon>Hydra</taxon>
    </lineage>
</organism>
<dbReference type="Pfam" id="PF04178">
    <property type="entry name" value="Got1"/>
    <property type="match status" value="1"/>
</dbReference>
<comment type="function">
    <text evidence="1 9">May be involved in fusion of retrograde transport vesicles derived from an endocytic compartment with the Golgi complex.</text>
</comment>
<accession>T2M902</accession>
<keyword evidence="7 9" id="KW-0472">Membrane</keyword>
<dbReference type="OrthoDB" id="73614at2759"/>
<dbReference type="GO" id="GO:0005737">
    <property type="term" value="C:cytoplasm"/>
    <property type="evidence" value="ECO:0007669"/>
    <property type="project" value="UniProtKB-ARBA"/>
</dbReference>
<name>T2M902_HYDVU</name>
<keyword evidence="5 9" id="KW-0653">Protein transport</keyword>
<dbReference type="GO" id="GO:0016020">
    <property type="term" value="C:membrane"/>
    <property type="evidence" value="ECO:0007669"/>
    <property type="project" value="UniProtKB-SubCell"/>
</dbReference>
<evidence type="ECO:0000256" key="6">
    <source>
        <dbReference type="ARBA" id="ARBA00022989"/>
    </source>
</evidence>
<evidence type="ECO:0000256" key="1">
    <source>
        <dbReference type="ARBA" id="ARBA00003566"/>
    </source>
</evidence>
<dbReference type="InterPro" id="IPR007305">
    <property type="entry name" value="Vesicle_transpt_Got1/SFT2"/>
</dbReference>
<dbReference type="GO" id="GO:0016192">
    <property type="term" value="P:vesicle-mediated transport"/>
    <property type="evidence" value="ECO:0007669"/>
    <property type="project" value="InterPro"/>
</dbReference>
<comment type="similarity">
    <text evidence="8 9">Belongs to the SFT2 family.</text>
</comment>
<dbReference type="InterPro" id="IPR011691">
    <property type="entry name" value="Vesicle_transpt_SFT2"/>
</dbReference>
<evidence type="ECO:0000256" key="2">
    <source>
        <dbReference type="ARBA" id="ARBA00004141"/>
    </source>
</evidence>
<dbReference type="EMBL" id="HAAD01002215">
    <property type="protein sequence ID" value="CDG68447.1"/>
    <property type="molecule type" value="mRNA"/>
</dbReference>
<evidence type="ECO:0000256" key="7">
    <source>
        <dbReference type="ARBA" id="ARBA00023136"/>
    </source>
</evidence>